<dbReference type="PANTHER" id="PTHR47643">
    <property type="entry name" value="TPR DOMAIN PROTEIN (AFU_ORTHOLOGUE AFUA_5G12710)"/>
    <property type="match status" value="1"/>
</dbReference>
<accession>A0A5C6SVT1</accession>
<protein>
    <submittedName>
        <fullName evidence="2">Uncharacterized protein</fullName>
    </submittedName>
</protein>
<evidence type="ECO:0000256" key="1">
    <source>
        <dbReference type="SAM" id="MobiDB-lite"/>
    </source>
</evidence>
<dbReference type="InterPro" id="IPR053209">
    <property type="entry name" value="Gramillin-biosynth_MTr"/>
</dbReference>
<reference evidence="2 3" key="1">
    <citation type="submission" date="2019-07" db="EMBL/GenBank/DDBJ databases">
        <title>The First High-Quality Draft Genome Sequence of the Causal Agent of the Current Panama Disease Epidemic.</title>
        <authorList>
            <person name="Warmington R.J."/>
            <person name="Kay W."/>
            <person name="Jeffries A."/>
            <person name="Bebber D."/>
            <person name="Moore K."/>
            <person name="Studholme D.J."/>
        </authorList>
    </citation>
    <scope>NUCLEOTIDE SEQUENCE [LARGE SCALE GENOMIC DNA]</scope>
    <source>
        <strain evidence="2 3">TR4</strain>
    </source>
</reference>
<feature type="region of interest" description="Disordered" evidence="1">
    <location>
        <begin position="279"/>
        <end position="298"/>
    </location>
</feature>
<evidence type="ECO:0000313" key="3">
    <source>
        <dbReference type="Proteomes" id="UP000321331"/>
    </source>
</evidence>
<comment type="caution">
    <text evidence="2">The sequence shown here is derived from an EMBL/GenBank/DDBJ whole genome shotgun (WGS) entry which is preliminary data.</text>
</comment>
<organism evidence="2 3">
    <name type="scientific">Fusarium oxysporum f. sp. cubense</name>
    <dbReference type="NCBI Taxonomy" id="61366"/>
    <lineage>
        <taxon>Eukaryota</taxon>
        <taxon>Fungi</taxon>
        <taxon>Dikarya</taxon>
        <taxon>Ascomycota</taxon>
        <taxon>Pezizomycotina</taxon>
        <taxon>Sordariomycetes</taxon>
        <taxon>Hypocreomycetidae</taxon>
        <taxon>Hypocreales</taxon>
        <taxon>Nectriaceae</taxon>
        <taxon>Fusarium</taxon>
        <taxon>Fusarium oxysporum species complex</taxon>
    </lineage>
</organism>
<proteinExistence type="predicted"/>
<dbReference type="Proteomes" id="UP000321331">
    <property type="component" value="Unassembled WGS sequence"/>
</dbReference>
<gene>
    <name evidence="2" type="ORF">FocTR4_00015233</name>
</gene>
<dbReference type="EMBL" id="VMNF01000008">
    <property type="protein sequence ID" value="TXC02610.1"/>
    <property type="molecule type" value="Genomic_DNA"/>
</dbReference>
<sequence>MPSFSVTQIPDLYEPCVIPEEDLEPMPISDMRLKTHHRGKKVLLRVKTAPARVTTVVTIVEDEEGTAVLLALYQQLQEDLLTVRHPAQDSVAILKDPFFEQTAEGTYSLQVDHPSDIIWLEDHDERIPEKWRVHRKIKSSAEYRAEGEGLASKEHWLPALHSLKEQNDGAYAFGNMLIDAQETPPLINCATFSSLVETRVAPGRVMGLFLTEDLSAGDLILCGKAFSYYFMDDEKSHETYPILLNMSSKELTSGGSVHLWPQVTQKLFHNARMHLYDPRTIPRGPQEASSPEYLLTWS</sequence>
<evidence type="ECO:0000313" key="2">
    <source>
        <dbReference type="EMBL" id="TXC02610.1"/>
    </source>
</evidence>
<name>A0A5C6SVT1_FUSOC</name>
<dbReference type="AlphaFoldDB" id="A0A5C6SVT1"/>
<dbReference type="PANTHER" id="PTHR47643:SF2">
    <property type="entry name" value="TPR DOMAIN PROTEIN (AFU_ORTHOLOGUE AFUA_5G12710)"/>
    <property type="match status" value="1"/>
</dbReference>